<evidence type="ECO:0000256" key="1">
    <source>
        <dbReference type="ARBA" id="ARBA00022679"/>
    </source>
</evidence>
<feature type="binding site" evidence="2">
    <location>
        <position position="136"/>
    </location>
    <ligand>
        <name>ATP</name>
        <dbReference type="ChEBI" id="CHEBI:30616"/>
    </ligand>
</feature>
<dbReference type="InterPro" id="IPR035107">
    <property type="entry name" value="tRNA_thiolation_TtcA_Ctu1"/>
</dbReference>
<dbReference type="CDD" id="cd24138">
    <property type="entry name" value="TtcA-like"/>
    <property type="match status" value="1"/>
</dbReference>
<dbReference type="AlphaFoldDB" id="A0A6M0R974"/>
<sequence length="245" mass="28117">MIKFHKSYNKLFLKYVRRAIDDYNMIEPTDKIAVALSGGKDSIFLLYCLQLIKLTAFKNISIVGINIDLGLGMNLDPLINFCKENEIELIIEKTNIGDVIFNDRKEKNPCSLCSKLRKGALVRVAKSIGATKIALGHNCDDVIETLFMNVLKIGKMGTFHPHVTYKDKYVHIIRPLVYLREDLIKSLVEQYNLPVIQSNCPEDKKTTREEMKNLIIKLENLYPEAIDRILTSLSNVDMLNLWKQK</sequence>
<dbReference type="PIRSF" id="PIRSF004976">
    <property type="entry name" value="ATPase_YdaO"/>
    <property type="match status" value="1"/>
</dbReference>
<accession>A0A6M0R974</accession>
<keyword evidence="2" id="KW-0547">Nucleotide-binding</keyword>
<dbReference type="InterPro" id="IPR011063">
    <property type="entry name" value="TilS/TtcA_N"/>
</dbReference>
<dbReference type="Pfam" id="PF01171">
    <property type="entry name" value="ATP_bind_3"/>
    <property type="match status" value="1"/>
</dbReference>
<feature type="domain" description="tRNA(Ile)-lysidine/2-thiocytidine synthase N-terminal" evidence="3">
    <location>
        <begin position="31"/>
        <end position="211"/>
    </location>
</feature>
<dbReference type="RefSeq" id="WP_163249006.1">
    <property type="nucleotide sequence ID" value="NZ_SXDP01000003.1"/>
</dbReference>
<gene>
    <name evidence="4" type="ORF">FDF74_06165</name>
</gene>
<dbReference type="Gene3D" id="3.40.50.620">
    <property type="entry name" value="HUPs"/>
    <property type="match status" value="1"/>
</dbReference>
<dbReference type="InterPro" id="IPR014729">
    <property type="entry name" value="Rossmann-like_a/b/a_fold"/>
</dbReference>
<feature type="binding site" evidence="2">
    <location>
        <position position="141"/>
    </location>
    <ligand>
        <name>ATP</name>
        <dbReference type="ChEBI" id="CHEBI:30616"/>
    </ligand>
</feature>
<dbReference type="GO" id="GO:0005524">
    <property type="term" value="F:ATP binding"/>
    <property type="evidence" value="ECO:0007669"/>
    <property type="project" value="UniProtKB-KW"/>
</dbReference>
<dbReference type="EMBL" id="SXDP01000003">
    <property type="protein sequence ID" value="NEZ46801.1"/>
    <property type="molecule type" value="Genomic_DNA"/>
</dbReference>
<dbReference type="PANTHER" id="PTHR43686">
    <property type="entry name" value="SULFURTRANSFERASE-RELATED"/>
    <property type="match status" value="1"/>
</dbReference>
<dbReference type="GO" id="GO:0016740">
    <property type="term" value="F:transferase activity"/>
    <property type="evidence" value="ECO:0007669"/>
    <property type="project" value="UniProtKB-KW"/>
</dbReference>
<organism evidence="4 5">
    <name type="scientific">Clostridium niameyense</name>
    <dbReference type="NCBI Taxonomy" id="1622073"/>
    <lineage>
        <taxon>Bacteria</taxon>
        <taxon>Bacillati</taxon>
        <taxon>Bacillota</taxon>
        <taxon>Clostridia</taxon>
        <taxon>Eubacteriales</taxon>
        <taxon>Clostridiaceae</taxon>
        <taxon>Clostridium</taxon>
    </lineage>
</organism>
<comment type="caution">
    <text evidence="4">The sequence shown here is derived from an EMBL/GenBank/DDBJ whole genome shotgun (WGS) entry which is preliminary data.</text>
</comment>
<evidence type="ECO:0000259" key="3">
    <source>
        <dbReference type="Pfam" id="PF01171"/>
    </source>
</evidence>
<reference evidence="4 5" key="1">
    <citation type="submission" date="2019-04" db="EMBL/GenBank/DDBJ databases">
        <title>Genome sequencing of Clostridium botulinum Groups I-IV and Clostridium butyricum.</title>
        <authorList>
            <person name="Brunt J."/>
            <person name="Van Vliet A.H.M."/>
            <person name="Stringer S.C."/>
            <person name="Carter A.T."/>
            <person name="Peck M.W."/>
        </authorList>
    </citation>
    <scope>NUCLEOTIDE SEQUENCE [LARGE SCALE GENOMIC DNA]</scope>
    <source>
        <strain evidence="4 5">IFR 18/094</strain>
    </source>
</reference>
<dbReference type="GO" id="GO:0008033">
    <property type="term" value="P:tRNA processing"/>
    <property type="evidence" value="ECO:0007669"/>
    <property type="project" value="InterPro"/>
</dbReference>
<keyword evidence="5" id="KW-1185">Reference proteome</keyword>
<evidence type="ECO:0000313" key="5">
    <source>
        <dbReference type="Proteomes" id="UP000473885"/>
    </source>
</evidence>
<evidence type="ECO:0000256" key="2">
    <source>
        <dbReference type="PIRSR" id="PIRSR004976-51"/>
    </source>
</evidence>
<protein>
    <submittedName>
        <fullName evidence="4">tRNA 2-thiocytidine biosynthesis protein TtcA</fullName>
    </submittedName>
</protein>
<dbReference type="Proteomes" id="UP000473885">
    <property type="component" value="Unassembled WGS sequence"/>
</dbReference>
<keyword evidence="1" id="KW-0808">Transferase</keyword>
<feature type="binding site" evidence="2">
    <location>
        <begin position="35"/>
        <end position="37"/>
    </location>
    <ligand>
        <name>ATP</name>
        <dbReference type="ChEBI" id="CHEBI:30616"/>
    </ligand>
</feature>
<keyword evidence="2" id="KW-0067">ATP-binding</keyword>
<dbReference type="SUPFAM" id="SSF52402">
    <property type="entry name" value="Adenine nucleotide alpha hydrolases-like"/>
    <property type="match status" value="1"/>
</dbReference>
<dbReference type="PANTHER" id="PTHR43686:SF1">
    <property type="entry name" value="AMINOTRAN_5 DOMAIN-CONTAINING PROTEIN"/>
    <property type="match status" value="1"/>
</dbReference>
<name>A0A6M0R974_9CLOT</name>
<proteinExistence type="predicted"/>
<feature type="binding site" evidence="2">
    <location>
        <position position="41"/>
    </location>
    <ligand>
        <name>ATP</name>
        <dbReference type="ChEBI" id="CHEBI:30616"/>
    </ligand>
</feature>
<feature type="binding site" evidence="2">
    <location>
        <position position="67"/>
    </location>
    <ligand>
        <name>ATP</name>
        <dbReference type="ChEBI" id="CHEBI:30616"/>
    </ligand>
</feature>
<evidence type="ECO:0000313" key="4">
    <source>
        <dbReference type="EMBL" id="NEZ46801.1"/>
    </source>
</evidence>